<evidence type="ECO:0000313" key="3">
    <source>
        <dbReference type="Proteomes" id="UP000314294"/>
    </source>
</evidence>
<sequence>MSSCRSRKSTPMVDSTLQGKSPAQRRCVRHVFPTAESPITSTLKVRQRLHSDEPPLPSEPENSSEDSMCARSAGPTGARAAWAPGEAQVCGQSVWRLLGGTHNFLEVLGDTSPSRCSPMPPHGVIGGGEPVCGVSFHSEALIALLPRRPRQCNPVLPPSGGFTSVIYLKFVPNPGNRIQALLWLLDVLSSSASSVAPPPHPPQLPTDLSEIRSTQLAPPPVTPGGVNASVYGYSWRHAARYDSASSGQSPSTAPRRHSRTSVQI</sequence>
<gene>
    <name evidence="2" type="ORF">EYF80_062172</name>
</gene>
<feature type="region of interest" description="Disordered" evidence="1">
    <location>
        <begin position="242"/>
        <end position="264"/>
    </location>
</feature>
<feature type="region of interest" description="Disordered" evidence="1">
    <location>
        <begin position="1"/>
        <end position="75"/>
    </location>
</feature>
<feature type="compositionally biased region" description="Polar residues" evidence="1">
    <location>
        <begin position="12"/>
        <end position="21"/>
    </location>
</feature>
<organism evidence="2 3">
    <name type="scientific">Liparis tanakae</name>
    <name type="common">Tanaka's snailfish</name>
    <dbReference type="NCBI Taxonomy" id="230148"/>
    <lineage>
        <taxon>Eukaryota</taxon>
        <taxon>Metazoa</taxon>
        <taxon>Chordata</taxon>
        <taxon>Craniata</taxon>
        <taxon>Vertebrata</taxon>
        <taxon>Euteleostomi</taxon>
        <taxon>Actinopterygii</taxon>
        <taxon>Neopterygii</taxon>
        <taxon>Teleostei</taxon>
        <taxon>Neoteleostei</taxon>
        <taxon>Acanthomorphata</taxon>
        <taxon>Eupercaria</taxon>
        <taxon>Perciformes</taxon>
        <taxon>Cottioidei</taxon>
        <taxon>Cottales</taxon>
        <taxon>Liparidae</taxon>
        <taxon>Liparis</taxon>
    </lineage>
</organism>
<name>A0A4Z2EGB1_9TELE</name>
<reference evidence="2 3" key="1">
    <citation type="submission" date="2019-03" db="EMBL/GenBank/DDBJ databases">
        <title>First draft genome of Liparis tanakae, snailfish: a comprehensive survey of snailfish specific genes.</title>
        <authorList>
            <person name="Kim W."/>
            <person name="Song I."/>
            <person name="Jeong J.-H."/>
            <person name="Kim D."/>
            <person name="Kim S."/>
            <person name="Ryu S."/>
            <person name="Song J.Y."/>
            <person name="Lee S.K."/>
        </authorList>
    </citation>
    <scope>NUCLEOTIDE SEQUENCE [LARGE SCALE GENOMIC DNA]</scope>
    <source>
        <tissue evidence="2">Muscle</tissue>
    </source>
</reference>
<dbReference type="EMBL" id="SRLO01007898">
    <property type="protein sequence ID" value="TNN27681.1"/>
    <property type="molecule type" value="Genomic_DNA"/>
</dbReference>
<evidence type="ECO:0000313" key="2">
    <source>
        <dbReference type="EMBL" id="TNN27681.1"/>
    </source>
</evidence>
<proteinExistence type="predicted"/>
<keyword evidence="3" id="KW-1185">Reference proteome</keyword>
<feature type="compositionally biased region" description="Polar residues" evidence="1">
    <location>
        <begin position="243"/>
        <end position="252"/>
    </location>
</feature>
<dbReference type="Proteomes" id="UP000314294">
    <property type="component" value="Unassembled WGS sequence"/>
</dbReference>
<feature type="compositionally biased region" description="Basic residues" evidence="1">
    <location>
        <begin position="254"/>
        <end position="264"/>
    </location>
</feature>
<accession>A0A4Z2EGB1</accession>
<dbReference type="AlphaFoldDB" id="A0A4Z2EGB1"/>
<comment type="caution">
    <text evidence="2">The sequence shown here is derived from an EMBL/GenBank/DDBJ whole genome shotgun (WGS) entry which is preliminary data.</text>
</comment>
<evidence type="ECO:0000256" key="1">
    <source>
        <dbReference type="SAM" id="MobiDB-lite"/>
    </source>
</evidence>
<protein>
    <submittedName>
        <fullName evidence="2">Uncharacterized protein</fullName>
    </submittedName>
</protein>